<accession>A0ABT7Z500</accession>
<keyword evidence="4 6" id="KW-1133">Transmembrane helix</keyword>
<gene>
    <name evidence="7" type="ORF">QWM81_09825</name>
</gene>
<evidence type="ECO:0000313" key="7">
    <source>
        <dbReference type="EMBL" id="MDN3294342.1"/>
    </source>
</evidence>
<organism evidence="7 8">
    <name type="scientific">Streptomyces ficellus</name>
    <dbReference type="NCBI Taxonomy" id="1977088"/>
    <lineage>
        <taxon>Bacteria</taxon>
        <taxon>Bacillati</taxon>
        <taxon>Actinomycetota</taxon>
        <taxon>Actinomycetes</taxon>
        <taxon>Kitasatosporales</taxon>
        <taxon>Streptomycetaceae</taxon>
        <taxon>Streptomyces</taxon>
    </lineage>
</organism>
<evidence type="ECO:0000256" key="1">
    <source>
        <dbReference type="ARBA" id="ARBA00004651"/>
    </source>
</evidence>
<dbReference type="EMBL" id="JAUEPL010000010">
    <property type="protein sequence ID" value="MDN3294342.1"/>
    <property type="molecule type" value="Genomic_DNA"/>
</dbReference>
<protein>
    <submittedName>
        <fullName evidence="7">Cytochrome c oxidase assembly protein</fullName>
    </submittedName>
</protein>
<evidence type="ECO:0000256" key="3">
    <source>
        <dbReference type="ARBA" id="ARBA00022692"/>
    </source>
</evidence>
<evidence type="ECO:0000256" key="6">
    <source>
        <dbReference type="SAM" id="Phobius"/>
    </source>
</evidence>
<feature type="transmembrane region" description="Helical" evidence="6">
    <location>
        <begin position="235"/>
        <end position="257"/>
    </location>
</feature>
<feature type="transmembrane region" description="Helical" evidence="6">
    <location>
        <begin position="168"/>
        <end position="187"/>
    </location>
</feature>
<feature type="transmembrane region" description="Helical" evidence="6">
    <location>
        <begin position="129"/>
        <end position="148"/>
    </location>
</feature>
<sequence length="276" mass="28609">MPPHLAGAPPGPAAQFTVPFAALAALVAVAAVALYLAAAARLRRRGDAWPRARDASFAAGGTLVAAAAMVPVPGPAPFTAHMVQHLLAAMAAPVALVVARPLTLTLRLLRPGGARRALLAVAHGRPARWLCCPPVAALLHTGGLWLLYRTPLMAAGHHHPVLRAALDAHVLAAGLLFAFCVCGLDPVRRPWSLAWRGGTLLAAGAAHAVLAKWLYAAPPPGLSFTAADLHTGAQVMYYGGDLADLGLAAVLAVQWYATTGRARARLRRPGRARHAA</sequence>
<evidence type="ECO:0000313" key="8">
    <source>
        <dbReference type="Proteomes" id="UP001174050"/>
    </source>
</evidence>
<dbReference type="InterPro" id="IPR019108">
    <property type="entry name" value="Caa3_assmbl_CtaG-rel"/>
</dbReference>
<dbReference type="RefSeq" id="WP_290111393.1">
    <property type="nucleotide sequence ID" value="NZ_JAUEPL010000010.1"/>
</dbReference>
<dbReference type="Pfam" id="PF09678">
    <property type="entry name" value="Caa3_CtaG"/>
    <property type="match status" value="1"/>
</dbReference>
<comment type="subcellular location">
    <subcellularLocation>
        <location evidence="1">Cell membrane</location>
        <topology evidence="1">Multi-pass membrane protein</topology>
    </subcellularLocation>
</comment>
<dbReference type="Proteomes" id="UP001174050">
    <property type="component" value="Unassembled WGS sequence"/>
</dbReference>
<comment type="caution">
    <text evidence="7">The sequence shown here is derived from an EMBL/GenBank/DDBJ whole genome shotgun (WGS) entry which is preliminary data.</text>
</comment>
<keyword evidence="8" id="KW-1185">Reference proteome</keyword>
<proteinExistence type="predicted"/>
<reference evidence="7" key="1">
    <citation type="submission" date="2023-06" db="EMBL/GenBank/DDBJ databases">
        <title>WGS-Sequencing of Streptomyces ficellus isolate 21 collected from sand in Gara Djebilet Iron Mine in Algeria.</title>
        <authorList>
            <person name="Zegers G.P."/>
            <person name="Gomez A."/>
            <person name="Gueddou A."/>
            <person name="Zahara A.F."/>
            <person name="Worth M."/>
            <person name="Sevigny J.L."/>
            <person name="Tisa L."/>
        </authorList>
    </citation>
    <scope>NUCLEOTIDE SEQUENCE</scope>
    <source>
        <strain evidence="7">AS11</strain>
    </source>
</reference>
<evidence type="ECO:0000256" key="5">
    <source>
        <dbReference type="ARBA" id="ARBA00023136"/>
    </source>
</evidence>
<evidence type="ECO:0000256" key="2">
    <source>
        <dbReference type="ARBA" id="ARBA00022475"/>
    </source>
</evidence>
<keyword evidence="5 6" id="KW-0472">Membrane</keyword>
<feature type="transmembrane region" description="Helical" evidence="6">
    <location>
        <begin position="54"/>
        <end position="74"/>
    </location>
</feature>
<feature type="transmembrane region" description="Helical" evidence="6">
    <location>
        <begin position="86"/>
        <end position="109"/>
    </location>
</feature>
<feature type="transmembrane region" description="Helical" evidence="6">
    <location>
        <begin position="20"/>
        <end position="42"/>
    </location>
</feature>
<name>A0ABT7Z500_9ACTN</name>
<keyword evidence="2" id="KW-1003">Cell membrane</keyword>
<feature type="transmembrane region" description="Helical" evidence="6">
    <location>
        <begin position="194"/>
        <end position="215"/>
    </location>
</feature>
<keyword evidence="3 6" id="KW-0812">Transmembrane</keyword>
<evidence type="ECO:0000256" key="4">
    <source>
        <dbReference type="ARBA" id="ARBA00022989"/>
    </source>
</evidence>